<feature type="region of interest" description="Disordered" evidence="1">
    <location>
        <begin position="120"/>
        <end position="140"/>
    </location>
</feature>
<accession>A0A0C2G0P8</accession>
<protein>
    <submittedName>
        <fullName evidence="2">Uncharacterized protein</fullName>
    </submittedName>
</protein>
<reference evidence="2 3" key="1">
    <citation type="submission" date="2013-12" db="EMBL/GenBank/DDBJ databases">
        <title>Draft genome of the parsitic nematode Ancylostoma duodenale.</title>
        <authorList>
            <person name="Mitreva M."/>
        </authorList>
    </citation>
    <scope>NUCLEOTIDE SEQUENCE [LARGE SCALE GENOMIC DNA]</scope>
    <source>
        <strain evidence="2 3">Zhejiang</strain>
    </source>
</reference>
<evidence type="ECO:0000313" key="2">
    <source>
        <dbReference type="EMBL" id="KIH50646.1"/>
    </source>
</evidence>
<gene>
    <name evidence="2" type="ORF">ANCDUO_19274</name>
</gene>
<dbReference type="AlphaFoldDB" id="A0A0C2G0P8"/>
<evidence type="ECO:0000256" key="1">
    <source>
        <dbReference type="SAM" id="MobiDB-lite"/>
    </source>
</evidence>
<proteinExistence type="predicted"/>
<dbReference type="EMBL" id="KN749104">
    <property type="protein sequence ID" value="KIH50646.1"/>
    <property type="molecule type" value="Genomic_DNA"/>
</dbReference>
<dbReference type="Proteomes" id="UP000054047">
    <property type="component" value="Unassembled WGS sequence"/>
</dbReference>
<organism evidence="2 3">
    <name type="scientific">Ancylostoma duodenale</name>
    <dbReference type="NCBI Taxonomy" id="51022"/>
    <lineage>
        <taxon>Eukaryota</taxon>
        <taxon>Metazoa</taxon>
        <taxon>Ecdysozoa</taxon>
        <taxon>Nematoda</taxon>
        <taxon>Chromadorea</taxon>
        <taxon>Rhabditida</taxon>
        <taxon>Rhabditina</taxon>
        <taxon>Rhabditomorpha</taxon>
        <taxon>Strongyloidea</taxon>
        <taxon>Ancylostomatidae</taxon>
        <taxon>Ancylostomatinae</taxon>
        <taxon>Ancylostoma</taxon>
    </lineage>
</organism>
<sequence>MSSTAQIFGSISIKLREKFSKIKDKAKKMLELTPKMMASLKEKLKKLRPRKYVKVHEEGDSIEEINQNNGVGAYLFQSDIVLNEYVCSPLSSIGRVSKSVSSEQLDEVVKPSTLRLRENREIDVKHSETEDIQARSGKTP</sequence>
<feature type="compositionally biased region" description="Basic and acidic residues" evidence="1">
    <location>
        <begin position="120"/>
        <end position="133"/>
    </location>
</feature>
<name>A0A0C2G0P8_9BILA</name>
<keyword evidence="3" id="KW-1185">Reference proteome</keyword>
<evidence type="ECO:0000313" key="3">
    <source>
        <dbReference type="Proteomes" id="UP000054047"/>
    </source>
</evidence>